<name>A0A8H4XGD7_9HYPO</name>
<evidence type="ECO:0000313" key="1">
    <source>
        <dbReference type="EMBL" id="KAF4973144.1"/>
    </source>
</evidence>
<keyword evidence="2" id="KW-1185">Reference proteome</keyword>
<proteinExistence type="predicted"/>
<evidence type="ECO:0000313" key="2">
    <source>
        <dbReference type="Proteomes" id="UP000622797"/>
    </source>
</evidence>
<accession>A0A8H4XGD7</accession>
<gene>
    <name evidence="1" type="ORF">FSARC_488</name>
</gene>
<reference evidence="1" key="2">
    <citation type="submission" date="2020-05" db="EMBL/GenBank/DDBJ databases">
        <authorList>
            <person name="Kim H.-S."/>
            <person name="Proctor R.H."/>
            <person name="Brown D.W."/>
        </authorList>
    </citation>
    <scope>NUCLEOTIDE SEQUENCE</scope>
    <source>
        <strain evidence="1">NRRL 20472</strain>
    </source>
</reference>
<dbReference type="OrthoDB" id="3830579at2759"/>
<dbReference type="AlphaFoldDB" id="A0A8H4XGD7"/>
<sequence>MNIMDDSTPEGQILTGVWKTVVSKPGGPQRVYWGLESIDPSKVWAFFDFDSVEQHRRFAQEYGAEAVKDIPKICNLGEFSKHVNMIPSSDVLQSPLTEIILAYFPQDISKEKQDALSDQLRHILSQSFEGNRHVTKVAHGWGLENDFPARGEDGQPRSVLMSFVGRSTADAQSEYSKDDGYKAAMSRIEGLEDCTGIYKFTISCRHLERV</sequence>
<dbReference type="EMBL" id="JABEXW010000028">
    <property type="protein sequence ID" value="KAF4973144.1"/>
    <property type="molecule type" value="Genomic_DNA"/>
</dbReference>
<organism evidence="1 2">
    <name type="scientific">Fusarium sarcochroum</name>
    <dbReference type="NCBI Taxonomy" id="1208366"/>
    <lineage>
        <taxon>Eukaryota</taxon>
        <taxon>Fungi</taxon>
        <taxon>Dikarya</taxon>
        <taxon>Ascomycota</taxon>
        <taxon>Pezizomycotina</taxon>
        <taxon>Sordariomycetes</taxon>
        <taxon>Hypocreomycetidae</taxon>
        <taxon>Hypocreales</taxon>
        <taxon>Nectriaceae</taxon>
        <taxon>Fusarium</taxon>
        <taxon>Fusarium lateritium species complex</taxon>
    </lineage>
</organism>
<dbReference type="Proteomes" id="UP000622797">
    <property type="component" value="Unassembled WGS sequence"/>
</dbReference>
<reference evidence="1" key="1">
    <citation type="journal article" date="2020" name="BMC Genomics">
        <title>Correction to: Identification and distribution of gene clusters required for synthesis of sphingolipid metabolism inhibitors in diverse species of the filamentous fungus Fusarium.</title>
        <authorList>
            <person name="Kim H.S."/>
            <person name="Lohmar J.M."/>
            <person name="Busman M."/>
            <person name="Brown D.W."/>
            <person name="Naumann T.A."/>
            <person name="Divon H.H."/>
            <person name="Lysoe E."/>
            <person name="Uhlig S."/>
            <person name="Proctor R.H."/>
        </authorList>
    </citation>
    <scope>NUCLEOTIDE SEQUENCE</scope>
    <source>
        <strain evidence="1">NRRL 20472</strain>
    </source>
</reference>
<protein>
    <submittedName>
        <fullName evidence="1">Uncharacterized protein</fullName>
    </submittedName>
</protein>
<comment type="caution">
    <text evidence="1">The sequence shown here is derived from an EMBL/GenBank/DDBJ whole genome shotgun (WGS) entry which is preliminary data.</text>
</comment>